<dbReference type="PANTHER" id="PTHR35271:SF1">
    <property type="entry name" value="ABC TRANSPORTER, SUBSTRATE-BINDING LIPOPROTEIN"/>
    <property type="match status" value="1"/>
</dbReference>
<proteinExistence type="predicted"/>
<dbReference type="EMBL" id="VLKL01000001">
    <property type="protein sequence ID" value="TWI11039.1"/>
    <property type="molecule type" value="Genomic_DNA"/>
</dbReference>
<dbReference type="CDD" id="cd06325">
    <property type="entry name" value="PBP1_ABC_unchar_transporter"/>
    <property type="match status" value="1"/>
</dbReference>
<dbReference type="Proteomes" id="UP000317176">
    <property type="component" value="Unassembled WGS sequence"/>
</dbReference>
<gene>
    <name evidence="1" type="ORF">IQ17_00188</name>
</gene>
<accession>A0A562LTT4</accession>
<dbReference type="InterPro" id="IPR007487">
    <property type="entry name" value="ABC_transpt-TYRBP-like"/>
</dbReference>
<organism evidence="1 2">
    <name type="scientific">Bradyrhizobium daqingense</name>
    <dbReference type="NCBI Taxonomy" id="993502"/>
    <lineage>
        <taxon>Bacteria</taxon>
        <taxon>Pseudomonadati</taxon>
        <taxon>Pseudomonadota</taxon>
        <taxon>Alphaproteobacteria</taxon>
        <taxon>Hyphomicrobiales</taxon>
        <taxon>Nitrobacteraceae</taxon>
        <taxon>Bradyrhizobium</taxon>
    </lineage>
</organism>
<comment type="caution">
    <text evidence="1">The sequence shown here is derived from an EMBL/GenBank/DDBJ whole genome shotgun (WGS) entry which is preliminary data.</text>
</comment>
<dbReference type="SUPFAM" id="SSF53822">
    <property type="entry name" value="Periplasmic binding protein-like I"/>
    <property type="match status" value="1"/>
</dbReference>
<protein>
    <submittedName>
        <fullName evidence="1">Putative ABC transport system substrate-binding protein</fullName>
    </submittedName>
</protein>
<dbReference type="PANTHER" id="PTHR35271">
    <property type="entry name" value="ABC TRANSPORTER, SUBSTRATE-BINDING LIPOPROTEIN-RELATED"/>
    <property type="match status" value="1"/>
</dbReference>
<dbReference type="Gene3D" id="3.40.50.2300">
    <property type="match status" value="2"/>
</dbReference>
<keyword evidence="2" id="KW-1185">Reference proteome</keyword>
<evidence type="ECO:0000313" key="1">
    <source>
        <dbReference type="EMBL" id="TWI11039.1"/>
    </source>
</evidence>
<evidence type="ECO:0000313" key="2">
    <source>
        <dbReference type="Proteomes" id="UP000317176"/>
    </source>
</evidence>
<reference evidence="1 2" key="1">
    <citation type="journal article" date="2015" name="Stand. Genomic Sci.">
        <title>Genomic Encyclopedia of Bacterial and Archaeal Type Strains, Phase III: the genomes of soil and plant-associated and newly described type strains.</title>
        <authorList>
            <person name="Whitman W.B."/>
            <person name="Woyke T."/>
            <person name="Klenk H.P."/>
            <person name="Zhou Y."/>
            <person name="Lilburn T.G."/>
            <person name="Beck B.J."/>
            <person name="De Vos P."/>
            <person name="Vandamme P."/>
            <person name="Eisen J.A."/>
            <person name="Garrity G."/>
            <person name="Hugenholtz P."/>
            <person name="Kyrpides N.C."/>
        </authorList>
    </citation>
    <scope>NUCLEOTIDE SEQUENCE [LARGE SCALE GENOMIC DNA]</scope>
    <source>
        <strain evidence="1 2">CGMCC 1.10947</strain>
    </source>
</reference>
<dbReference type="Pfam" id="PF04392">
    <property type="entry name" value="ABC_sub_bind"/>
    <property type="match status" value="1"/>
</dbReference>
<dbReference type="AlphaFoldDB" id="A0A562LTT4"/>
<name>A0A562LTT4_9BRAD</name>
<sequence length="293" mass="31302">MLCAPTCHVSPNDAFLDELRKLGWIEGTTIVIERKDPEYRLDRLPELAAELVRSKPNLIAAFTPPAVRAAKNATSEIPIVMLFVADPVGLGLAASLAHPGGNLTGVSTLVPGGFNAKALDLLRELLPQAKRVAVFINPANEIHRLTFPEMPPAAAKLGFQLDVIEMRETTEMPGAFAEAKARGAEALNIFGDPIFSYPPNRAPDLAAQAGLPSLSLMSSFAQAGGLMSYGPDFPALARLGARYVDRILKGAKPAELPIQQPTKFLLVINLKTAKSLGLEIPASLLARADDLIE</sequence>
<dbReference type="InterPro" id="IPR028082">
    <property type="entry name" value="Peripla_BP_I"/>
</dbReference>